<sequence>MGLSEIVEGSFESEDNKKWVIAGIALKAPLKPIYTIPSKKKKKKKKEQEQEVEADECSSTTPTSVESKIPTMLTCPPAPMKRKPSLKCNYCGIVKELFTATPHDLESVFMRQFEKAN</sequence>
<organism evidence="2 3">
    <name type="scientific">Lupinus luteus</name>
    <name type="common">European yellow lupine</name>
    <dbReference type="NCBI Taxonomy" id="3873"/>
    <lineage>
        <taxon>Eukaryota</taxon>
        <taxon>Viridiplantae</taxon>
        <taxon>Streptophyta</taxon>
        <taxon>Embryophyta</taxon>
        <taxon>Tracheophyta</taxon>
        <taxon>Spermatophyta</taxon>
        <taxon>Magnoliopsida</taxon>
        <taxon>eudicotyledons</taxon>
        <taxon>Gunneridae</taxon>
        <taxon>Pentapetalae</taxon>
        <taxon>rosids</taxon>
        <taxon>fabids</taxon>
        <taxon>Fabales</taxon>
        <taxon>Fabaceae</taxon>
        <taxon>Papilionoideae</taxon>
        <taxon>50 kb inversion clade</taxon>
        <taxon>genistoids sensu lato</taxon>
        <taxon>core genistoids</taxon>
        <taxon>Genisteae</taxon>
        <taxon>Lupinus</taxon>
    </lineage>
</organism>
<dbReference type="Proteomes" id="UP001497480">
    <property type="component" value="Unassembled WGS sequence"/>
</dbReference>
<comment type="caution">
    <text evidence="2">The sequence shown here is derived from an EMBL/GenBank/DDBJ whole genome shotgun (WGS) entry which is preliminary data.</text>
</comment>
<evidence type="ECO:0000256" key="1">
    <source>
        <dbReference type="SAM" id="MobiDB-lite"/>
    </source>
</evidence>
<accession>A0AAV1YBC3</accession>
<proteinExistence type="predicted"/>
<protein>
    <submittedName>
        <fullName evidence="2">Uncharacterized protein</fullName>
    </submittedName>
</protein>
<dbReference type="EMBL" id="CAXHTB010000023">
    <property type="protein sequence ID" value="CAL0330849.1"/>
    <property type="molecule type" value="Genomic_DNA"/>
</dbReference>
<name>A0AAV1YBC3_LUPLU</name>
<dbReference type="InterPro" id="IPR053115">
    <property type="entry name" value="CDK_inhibitor"/>
</dbReference>
<dbReference type="PANTHER" id="PTHR35162">
    <property type="entry name" value="OS08G0516600 PROTEIN"/>
    <property type="match status" value="1"/>
</dbReference>
<evidence type="ECO:0000313" key="2">
    <source>
        <dbReference type="EMBL" id="CAL0330849.1"/>
    </source>
</evidence>
<dbReference type="PANTHER" id="PTHR35162:SF2">
    <property type="entry name" value="OS08G0516600 PROTEIN"/>
    <property type="match status" value="1"/>
</dbReference>
<feature type="region of interest" description="Disordered" evidence="1">
    <location>
        <begin position="39"/>
        <end position="68"/>
    </location>
</feature>
<evidence type="ECO:0000313" key="3">
    <source>
        <dbReference type="Proteomes" id="UP001497480"/>
    </source>
</evidence>
<feature type="compositionally biased region" description="Polar residues" evidence="1">
    <location>
        <begin position="57"/>
        <end position="66"/>
    </location>
</feature>
<reference evidence="2 3" key="1">
    <citation type="submission" date="2024-03" db="EMBL/GenBank/DDBJ databases">
        <authorList>
            <person name="Martinez-Hernandez J."/>
        </authorList>
    </citation>
    <scope>NUCLEOTIDE SEQUENCE [LARGE SCALE GENOMIC DNA]</scope>
</reference>
<dbReference type="AlphaFoldDB" id="A0AAV1YBC3"/>
<keyword evidence="3" id="KW-1185">Reference proteome</keyword>
<gene>
    <name evidence="2" type="ORF">LLUT_LOCUS31909</name>
</gene>